<gene>
    <name evidence="1" type="ORF">NJU99_08795</name>
</gene>
<keyword evidence="2" id="KW-1185">Reference proteome</keyword>
<reference evidence="1" key="1">
    <citation type="submission" date="2022-07" db="EMBL/GenBank/DDBJ databases">
        <title>Arcobacter roscoffensis sp. nov., a marine bacterium isolated from coastal seawater collected from Roscoff, France.</title>
        <authorList>
            <person name="Pascual J."/>
            <person name="Lepeaux C."/>
            <person name="Methner A."/>
            <person name="Overmann J."/>
        </authorList>
    </citation>
    <scope>NUCLEOTIDE SEQUENCE</scope>
    <source>
        <strain evidence="1">ARW1-2F2</strain>
    </source>
</reference>
<dbReference type="Proteomes" id="UP001060012">
    <property type="component" value="Chromosome"/>
</dbReference>
<protein>
    <recommendedName>
        <fullName evidence="3">HTH cro/C1-type domain-containing protein</fullName>
    </recommendedName>
</protein>
<dbReference type="RefSeq" id="WP_254575546.1">
    <property type="nucleotide sequence ID" value="NZ_CP100595.1"/>
</dbReference>
<name>A0ABY5E2K3_9BACT</name>
<evidence type="ECO:0000313" key="1">
    <source>
        <dbReference type="EMBL" id="UTJ05365.1"/>
    </source>
</evidence>
<dbReference type="EMBL" id="CP100595">
    <property type="protein sequence ID" value="UTJ05365.1"/>
    <property type="molecule type" value="Genomic_DNA"/>
</dbReference>
<accession>A0ABY5E2K3</accession>
<organism evidence="1 2">
    <name type="scientific">Arcobacter roscoffensis</name>
    <dbReference type="NCBI Taxonomy" id="2961520"/>
    <lineage>
        <taxon>Bacteria</taxon>
        <taxon>Pseudomonadati</taxon>
        <taxon>Campylobacterota</taxon>
        <taxon>Epsilonproteobacteria</taxon>
        <taxon>Campylobacterales</taxon>
        <taxon>Arcobacteraceae</taxon>
        <taxon>Arcobacter</taxon>
    </lineage>
</organism>
<evidence type="ECO:0000313" key="2">
    <source>
        <dbReference type="Proteomes" id="UP001060012"/>
    </source>
</evidence>
<proteinExistence type="predicted"/>
<sequence>MKKVGKLFKKTPYFVRDENRIHKDIRYVEELLKTLVNEKKINEDNIVYVFSNNRDNTLHFHLVLKDDIHIKHTQLKFKTDNIEFTFEHFNDNKNKTNSVNTFLFMETFRQLKEYELVDAFDYMISCDGNKLSLCIEKENLKLFKPNDIQFIHRNTILKKEDFIKDICISFNISYESLFDELNPNLIKQVCKDLNLTYKKLSYELGYKPDTINKAASTGKVSEQLKKAISLYLENLRLKNDLKNLETLKQKINSVLV</sequence>
<evidence type="ECO:0008006" key="3">
    <source>
        <dbReference type="Google" id="ProtNLM"/>
    </source>
</evidence>